<accession>A0A1R3HFB9</accession>
<protein>
    <submittedName>
        <fullName evidence="1">Uncharacterized protein</fullName>
    </submittedName>
</protein>
<gene>
    <name evidence="1" type="ORF">CCACVL1_19676</name>
</gene>
<name>A0A1R3HFB9_COCAP</name>
<dbReference type="Proteomes" id="UP000188268">
    <property type="component" value="Unassembled WGS sequence"/>
</dbReference>
<comment type="caution">
    <text evidence="1">The sequence shown here is derived from an EMBL/GenBank/DDBJ whole genome shotgun (WGS) entry which is preliminary data.</text>
</comment>
<dbReference type="Gramene" id="OMO69040">
    <property type="protein sequence ID" value="OMO69040"/>
    <property type="gene ID" value="CCACVL1_19676"/>
</dbReference>
<dbReference type="AlphaFoldDB" id="A0A1R3HFB9"/>
<reference evidence="1 2" key="1">
    <citation type="submission" date="2013-09" db="EMBL/GenBank/DDBJ databases">
        <title>Corchorus capsularis genome sequencing.</title>
        <authorList>
            <person name="Alam M."/>
            <person name="Haque M.S."/>
            <person name="Islam M.S."/>
            <person name="Emdad E.M."/>
            <person name="Islam M.M."/>
            <person name="Ahmed B."/>
            <person name="Halim A."/>
            <person name="Hossen Q.M.M."/>
            <person name="Hossain M.Z."/>
            <person name="Ahmed R."/>
            <person name="Khan M.M."/>
            <person name="Islam R."/>
            <person name="Rashid M.M."/>
            <person name="Khan S.A."/>
            <person name="Rahman M.S."/>
            <person name="Alam M."/>
        </authorList>
    </citation>
    <scope>NUCLEOTIDE SEQUENCE [LARGE SCALE GENOMIC DNA]</scope>
    <source>
        <strain evidence="2">cv. CVL-1</strain>
        <tissue evidence="1">Whole seedling</tissue>
    </source>
</reference>
<organism evidence="1 2">
    <name type="scientific">Corchorus capsularis</name>
    <name type="common">Jute</name>
    <dbReference type="NCBI Taxonomy" id="210143"/>
    <lineage>
        <taxon>Eukaryota</taxon>
        <taxon>Viridiplantae</taxon>
        <taxon>Streptophyta</taxon>
        <taxon>Embryophyta</taxon>
        <taxon>Tracheophyta</taxon>
        <taxon>Spermatophyta</taxon>
        <taxon>Magnoliopsida</taxon>
        <taxon>eudicotyledons</taxon>
        <taxon>Gunneridae</taxon>
        <taxon>Pentapetalae</taxon>
        <taxon>rosids</taxon>
        <taxon>malvids</taxon>
        <taxon>Malvales</taxon>
        <taxon>Malvaceae</taxon>
        <taxon>Grewioideae</taxon>
        <taxon>Apeibeae</taxon>
        <taxon>Corchorus</taxon>
    </lineage>
</organism>
<keyword evidence="2" id="KW-1185">Reference proteome</keyword>
<sequence length="27" mass="3263">MEMEDSRRLKTPEKLKGEVEFVHVWST</sequence>
<proteinExistence type="predicted"/>
<dbReference type="EMBL" id="AWWV01012109">
    <property type="protein sequence ID" value="OMO69040.1"/>
    <property type="molecule type" value="Genomic_DNA"/>
</dbReference>
<evidence type="ECO:0000313" key="1">
    <source>
        <dbReference type="EMBL" id="OMO69040.1"/>
    </source>
</evidence>
<evidence type="ECO:0000313" key="2">
    <source>
        <dbReference type="Proteomes" id="UP000188268"/>
    </source>
</evidence>